<dbReference type="PANTHER" id="PTHR24148:SF73">
    <property type="entry name" value="HET DOMAIN PROTEIN (AFU_ORTHOLOGUE AFUA_8G01020)"/>
    <property type="match status" value="1"/>
</dbReference>
<evidence type="ECO:0000313" key="3">
    <source>
        <dbReference type="Proteomes" id="UP001280581"/>
    </source>
</evidence>
<gene>
    <name evidence="2" type="ORF">GRF29_164g1376668</name>
</gene>
<dbReference type="InterPro" id="IPR052895">
    <property type="entry name" value="HetReg/Transcr_Mod"/>
</dbReference>
<dbReference type="InterPro" id="IPR010730">
    <property type="entry name" value="HET"/>
</dbReference>
<keyword evidence="3" id="KW-1185">Reference proteome</keyword>
<accession>A0AAN6LTQ5</accession>
<dbReference type="Pfam" id="PF06985">
    <property type="entry name" value="HET"/>
    <property type="match status" value="1"/>
</dbReference>
<reference evidence="2 3" key="1">
    <citation type="submission" date="2021-02" db="EMBL/GenBank/DDBJ databases">
        <title>Genome assembly of Pseudopithomyces chartarum.</title>
        <authorList>
            <person name="Jauregui R."/>
            <person name="Singh J."/>
            <person name="Voisey C."/>
        </authorList>
    </citation>
    <scope>NUCLEOTIDE SEQUENCE [LARGE SCALE GENOMIC DNA]</scope>
    <source>
        <strain evidence="2 3">AGR01</strain>
    </source>
</reference>
<dbReference type="PANTHER" id="PTHR24148">
    <property type="entry name" value="ANKYRIN REPEAT DOMAIN-CONTAINING PROTEIN 39 HOMOLOG-RELATED"/>
    <property type="match status" value="1"/>
</dbReference>
<sequence length="894" mass="101407">MSESDSSGTPLDSLSIALNVSGSIQKITDYYRRATEGLFDDNGKANDPAPEAVLGSLMLGRVRSYVLEHSTQGQEAMLSLLWDNVESAQNSFRKIAEQFEVKIEEIKVADSRWSQVNKNEVRQSANARELYQMVKKLIEARWAVPRVSKFSIPEPTTRSFLESSTTPLEPFKYERLKLPKESIRLVRMESISGSLELPIHITTRTICLADNVPFATLSYTWGNPFGIFCSEKERDAAPRMDIPIICDGRLLTVGENLYRFLCRWRQALANFDERIKEYDEPSEVLEVSRPPAEFWIDAICINQEDLEEKSQQVSIMGDLYAKSAITWVWLGERDQFSKDAIEVLQKLANRPDDGNDESLEIMDVDNELLVSSGLPDTNSWKWFAVFALFQRQWFRRSWVVQEAALSSRIIFQCGSLNIPSWGIVSAIDSIRRFGFLEKLITNVGMYELGPTRFEMRIADKPTRRAFFKTSSKGPSEMRYHHCREGVEVQSMGMFFRIFKIKALDLTNDKNFLVSDDSNNTFDSIVALLDLWKLSRNTLCGNPRDKVYALAGLVNRDVYKTSRTVHDRRVLEPDYKKSVCEVYCEAAWFTVLTHASLDLLSMAGHTALDNNRHGLPSWLPDLSQSPRFLSLNEYLKANPGIGWRASGGVHWEIPTPSMRYGRHLDVQVKFMGKIREADHEVPDLSDNDMLKMNFKQILEFSRLLPATYLGHQDGQNQFEVIWRTVIADTINGISPAPHNYADEFDRLYMKAFKNVLDNRAVGNFGNGEMVGTWPSENDKVFSTWLIMKDMGRLQDKSAVAVAMEKGTSETANFQKRATATMDKRRLFIADTGHVGCGDSRLSVGDFIVVIAGSSIPFLLRSGSSGSYVLIGEAYVHGMMFGETASNAKWEHLTLE</sequence>
<dbReference type="Pfam" id="PF26639">
    <property type="entry name" value="Het-6_barrel"/>
    <property type="match status" value="1"/>
</dbReference>
<protein>
    <recommendedName>
        <fullName evidence="1">Heterokaryon incompatibility domain-containing protein</fullName>
    </recommendedName>
</protein>
<evidence type="ECO:0000259" key="1">
    <source>
        <dbReference type="Pfam" id="PF06985"/>
    </source>
</evidence>
<proteinExistence type="predicted"/>
<dbReference type="EMBL" id="WVTA01000015">
    <property type="protein sequence ID" value="KAK3201991.1"/>
    <property type="molecule type" value="Genomic_DNA"/>
</dbReference>
<evidence type="ECO:0000313" key="2">
    <source>
        <dbReference type="EMBL" id="KAK3201991.1"/>
    </source>
</evidence>
<organism evidence="2 3">
    <name type="scientific">Pseudopithomyces chartarum</name>
    <dbReference type="NCBI Taxonomy" id="1892770"/>
    <lineage>
        <taxon>Eukaryota</taxon>
        <taxon>Fungi</taxon>
        <taxon>Dikarya</taxon>
        <taxon>Ascomycota</taxon>
        <taxon>Pezizomycotina</taxon>
        <taxon>Dothideomycetes</taxon>
        <taxon>Pleosporomycetidae</taxon>
        <taxon>Pleosporales</taxon>
        <taxon>Massarineae</taxon>
        <taxon>Didymosphaeriaceae</taxon>
        <taxon>Pseudopithomyces</taxon>
    </lineage>
</organism>
<comment type="caution">
    <text evidence="2">The sequence shown here is derived from an EMBL/GenBank/DDBJ whole genome shotgun (WGS) entry which is preliminary data.</text>
</comment>
<feature type="domain" description="Heterokaryon incompatibility" evidence="1">
    <location>
        <begin position="214"/>
        <end position="402"/>
    </location>
</feature>
<dbReference type="Proteomes" id="UP001280581">
    <property type="component" value="Unassembled WGS sequence"/>
</dbReference>
<dbReference type="AlphaFoldDB" id="A0AAN6LTQ5"/>
<name>A0AAN6LTQ5_9PLEO</name>